<evidence type="ECO:0000259" key="8">
    <source>
        <dbReference type="Pfam" id="PF10256"/>
    </source>
</evidence>
<dbReference type="GO" id="GO:0031211">
    <property type="term" value="C:endoplasmic reticulum palmitoyltransferase complex"/>
    <property type="evidence" value="ECO:0007669"/>
    <property type="project" value="TreeGrafter"/>
</dbReference>
<organism evidence="9 10">
    <name type="scientific">Phaeomoniella chlamydospora</name>
    <name type="common">Phaeoacremonium chlamydosporum</name>
    <dbReference type="NCBI Taxonomy" id="158046"/>
    <lineage>
        <taxon>Eukaryota</taxon>
        <taxon>Fungi</taxon>
        <taxon>Dikarya</taxon>
        <taxon>Ascomycota</taxon>
        <taxon>Pezizomycotina</taxon>
        <taxon>Eurotiomycetes</taxon>
        <taxon>Chaetothyriomycetidae</taxon>
        <taxon>Phaeomoniellales</taxon>
        <taxon>Phaeomoniellaceae</taxon>
        <taxon>Phaeomoniella</taxon>
    </lineage>
</organism>
<keyword evidence="5" id="KW-0256">Endoplasmic reticulum</keyword>
<evidence type="ECO:0000256" key="6">
    <source>
        <dbReference type="ARBA" id="ARBA00023136"/>
    </source>
</evidence>
<dbReference type="InterPro" id="IPR051371">
    <property type="entry name" value="Ras_palmitoyltransferase"/>
</dbReference>
<feature type="region of interest" description="Disordered" evidence="7">
    <location>
        <begin position="1"/>
        <end position="86"/>
    </location>
</feature>
<proteinExistence type="inferred from homology"/>
<reference evidence="9 10" key="2">
    <citation type="submission" date="2015-05" db="EMBL/GenBank/DDBJ databases">
        <authorList>
            <person name="Morales-Cruz A."/>
            <person name="Amrine K.C."/>
            <person name="Cantu D."/>
        </authorList>
    </citation>
    <scope>NUCLEOTIDE SEQUENCE [LARGE SCALE GENOMIC DNA]</scope>
    <source>
        <strain evidence="9">UCRPC4</strain>
    </source>
</reference>
<reference evidence="9 10" key="1">
    <citation type="submission" date="2015-05" db="EMBL/GenBank/DDBJ databases">
        <title>Distinctive expansion of gene families associated with plant cell wall degradation and secondary metabolism in the genomes of grapevine trunk pathogens.</title>
        <authorList>
            <person name="Lawrence D.P."/>
            <person name="Travadon R."/>
            <person name="Rolshausen P.E."/>
            <person name="Baumgartner K."/>
        </authorList>
    </citation>
    <scope>NUCLEOTIDE SEQUENCE [LARGE SCALE GENOMIC DNA]</scope>
    <source>
        <strain evidence="9">UCRPC4</strain>
    </source>
</reference>
<dbReference type="AlphaFoldDB" id="A0A0G2EGI2"/>
<comment type="similarity">
    <text evidence="2">Belongs to the ERF4 family.</text>
</comment>
<comment type="caution">
    <text evidence="9">The sequence shown here is derived from an EMBL/GenBank/DDBJ whole genome shotgun (WGS) entry which is preliminary data.</text>
</comment>
<evidence type="ECO:0000256" key="7">
    <source>
        <dbReference type="SAM" id="MobiDB-lite"/>
    </source>
</evidence>
<feature type="compositionally biased region" description="Basic and acidic residues" evidence="7">
    <location>
        <begin position="1"/>
        <end position="13"/>
    </location>
</feature>
<feature type="compositionally biased region" description="Basic residues" evidence="7">
    <location>
        <begin position="38"/>
        <end position="54"/>
    </location>
</feature>
<keyword evidence="10" id="KW-1185">Reference proteome</keyword>
<feature type="domain" description="Golgin subfamily A member 7/ERF4" evidence="8">
    <location>
        <begin position="114"/>
        <end position="230"/>
    </location>
</feature>
<dbReference type="InterPro" id="IPR019383">
    <property type="entry name" value="Golgin_A_7/ERF4"/>
</dbReference>
<keyword evidence="6" id="KW-0472">Membrane</keyword>
<evidence type="ECO:0000313" key="10">
    <source>
        <dbReference type="Proteomes" id="UP000053317"/>
    </source>
</evidence>
<gene>
    <name evidence="9" type="ORF">UCRPC4_g03653</name>
</gene>
<evidence type="ECO:0000313" key="9">
    <source>
        <dbReference type="EMBL" id="KKY21549.1"/>
    </source>
</evidence>
<dbReference type="OrthoDB" id="5377273at2759"/>
<dbReference type="PANTHER" id="PTHR13254:SF0">
    <property type="entry name" value="GOLGIN SUBFAMILY A MEMBER 7_ERF4 DOMAIN-CONTAINING PROTEIN"/>
    <property type="match status" value="1"/>
</dbReference>
<evidence type="ECO:0000256" key="2">
    <source>
        <dbReference type="ARBA" id="ARBA00007732"/>
    </source>
</evidence>
<dbReference type="PANTHER" id="PTHR13254">
    <property type="entry name" value="GOLGI AUTOANTIGEN, GOLGIN SUBFAMILY A, 7"/>
    <property type="match status" value="1"/>
</dbReference>
<evidence type="ECO:0000256" key="5">
    <source>
        <dbReference type="ARBA" id="ARBA00022824"/>
    </source>
</evidence>
<name>A0A0G2EGI2_PHACM</name>
<evidence type="ECO:0000256" key="1">
    <source>
        <dbReference type="ARBA" id="ARBA00004406"/>
    </source>
</evidence>
<evidence type="ECO:0000256" key="4">
    <source>
        <dbReference type="ARBA" id="ARBA00018463"/>
    </source>
</evidence>
<dbReference type="GO" id="GO:0006612">
    <property type="term" value="P:protein targeting to membrane"/>
    <property type="evidence" value="ECO:0007669"/>
    <property type="project" value="TreeGrafter"/>
</dbReference>
<evidence type="ECO:0000256" key="3">
    <source>
        <dbReference type="ARBA" id="ARBA00011396"/>
    </source>
</evidence>
<comment type="subunit">
    <text evidence="3">Interacts with ERF2.</text>
</comment>
<dbReference type="EMBL" id="LCWF01000084">
    <property type="protein sequence ID" value="KKY21549.1"/>
    <property type="molecule type" value="Genomic_DNA"/>
</dbReference>
<dbReference type="Pfam" id="PF10256">
    <property type="entry name" value="Erf4"/>
    <property type="match status" value="1"/>
</dbReference>
<protein>
    <recommendedName>
        <fullName evidence="4">Ras modification protein ERF4</fullName>
    </recommendedName>
</protein>
<dbReference type="Proteomes" id="UP000053317">
    <property type="component" value="Unassembled WGS sequence"/>
</dbReference>
<comment type="subcellular location">
    <subcellularLocation>
        <location evidence="1">Endoplasmic reticulum membrane</location>
        <topology evidence="1">Peripheral membrane protein</topology>
    </subcellularLocation>
</comment>
<accession>A0A0G2EGI2</accession>
<dbReference type="GO" id="GO:0005789">
    <property type="term" value="C:endoplasmic reticulum membrane"/>
    <property type="evidence" value="ECO:0007669"/>
    <property type="project" value="UniProtKB-SubCell"/>
</dbReference>
<sequence length="249" mass="28109">MDRDLEAGFEHGRRGSLTGQSRFTQAYGASVDDAPARPPRHRKSQSSLRSHRSRSSLPGVYNTSQRPMTADTHDQAESSPSVAEELAWGPQHPCFPHPNPHVPLNSPEYETTRIIRIRRDWMVKGDLAPTFSNLYPEILDPMMPEDQFRSLVSKVNETLTAAFDPYSARNMVDSVLGLLTGWVWDDLGLASVKSRLKALEAWVEQWNMQYGVREGVKIIPLRRTGYTTLDIQIPDPQVRVIGEDDRSAK</sequence>